<keyword evidence="1" id="KW-0812">Transmembrane</keyword>
<keyword evidence="1" id="KW-1133">Transmembrane helix</keyword>
<feature type="transmembrane region" description="Helical" evidence="1">
    <location>
        <begin position="39"/>
        <end position="59"/>
    </location>
</feature>
<proteinExistence type="predicted"/>
<name>A0A0K2SYF6_LEPSM</name>
<organism evidence="2">
    <name type="scientific">Lepeophtheirus salmonis</name>
    <name type="common">Salmon louse</name>
    <name type="synonym">Caligus salmonis</name>
    <dbReference type="NCBI Taxonomy" id="72036"/>
    <lineage>
        <taxon>Eukaryota</taxon>
        <taxon>Metazoa</taxon>
        <taxon>Ecdysozoa</taxon>
        <taxon>Arthropoda</taxon>
        <taxon>Crustacea</taxon>
        <taxon>Multicrustacea</taxon>
        <taxon>Hexanauplia</taxon>
        <taxon>Copepoda</taxon>
        <taxon>Siphonostomatoida</taxon>
        <taxon>Caligidae</taxon>
        <taxon>Lepeophtheirus</taxon>
    </lineage>
</organism>
<accession>A0A0K2SYF6</accession>
<protein>
    <submittedName>
        <fullName evidence="2">Uncharacterized protein</fullName>
    </submittedName>
</protein>
<keyword evidence="1" id="KW-0472">Membrane</keyword>
<evidence type="ECO:0000256" key="1">
    <source>
        <dbReference type="SAM" id="Phobius"/>
    </source>
</evidence>
<sequence length="83" mass="9815">MLDLEMYAIACTHTKSFFNLYMLSHIIFEKRTSLNRWNVFSSILIYSLHFFISASALQLETSILRRVKDLTKSNSLRPSHFLR</sequence>
<evidence type="ECO:0000313" key="2">
    <source>
        <dbReference type="EMBL" id="CDW18387.1"/>
    </source>
</evidence>
<reference evidence="2" key="1">
    <citation type="submission" date="2014-05" db="EMBL/GenBank/DDBJ databases">
        <authorList>
            <person name="Chronopoulou M."/>
        </authorList>
    </citation>
    <scope>NUCLEOTIDE SEQUENCE</scope>
    <source>
        <tissue evidence="2">Whole organism</tissue>
    </source>
</reference>
<dbReference type="EMBL" id="HACA01001026">
    <property type="protein sequence ID" value="CDW18387.1"/>
    <property type="molecule type" value="Transcribed_RNA"/>
</dbReference>
<dbReference type="AlphaFoldDB" id="A0A0K2SYF6"/>